<organism evidence="1 2">
    <name type="scientific">Limnoglobus roseus</name>
    <dbReference type="NCBI Taxonomy" id="2598579"/>
    <lineage>
        <taxon>Bacteria</taxon>
        <taxon>Pseudomonadati</taxon>
        <taxon>Planctomycetota</taxon>
        <taxon>Planctomycetia</taxon>
        <taxon>Gemmatales</taxon>
        <taxon>Gemmataceae</taxon>
        <taxon>Limnoglobus</taxon>
    </lineage>
</organism>
<name>A0A5C1AEE0_9BACT</name>
<gene>
    <name evidence="1" type="ORF">PX52LOC_04619</name>
</gene>
<evidence type="ECO:0000313" key="1">
    <source>
        <dbReference type="EMBL" id="QEL17621.1"/>
    </source>
</evidence>
<dbReference type="GO" id="GO:0008168">
    <property type="term" value="F:methyltransferase activity"/>
    <property type="evidence" value="ECO:0007669"/>
    <property type="project" value="UniProtKB-KW"/>
</dbReference>
<dbReference type="GO" id="GO:0032259">
    <property type="term" value="P:methylation"/>
    <property type="evidence" value="ECO:0007669"/>
    <property type="project" value="UniProtKB-KW"/>
</dbReference>
<sequence length="113" mass="12680">MRQGRSQALTVRRNERPLGSAPRESVLLRGVRTAGFASVRRVAYPFDRAAPFDGPTAALLLRYFEFLRSFVHQHLPAVRAAFDRATYRDGADSDVELVCLTAVYLAKRDARAK</sequence>
<dbReference type="EMBL" id="CP042425">
    <property type="protein sequence ID" value="QEL17621.1"/>
    <property type="molecule type" value="Genomic_DNA"/>
</dbReference>
<keyword evidence="1" id="KW-0808">Transferase</keyword>
<accession>A0A5C1AEE0</accession>
<evidence type="ECO:0000313" key="2">
    <source>
        <dbReference type="Proteomes" id="UP000324974"/>
    </source>
</evidence>
<keyword evidence="1" id="KW-0489">Methyltransferase</keyword>
<dbReference type="KEGG" id="lrs:PX52LOC_04619"/>
<dbReference type="AlphaFoldDB" id="A0A5C1AEE0"/>
<dbReference type="Proteomes" id="UP000324974">
    <property type="component" value="Chromosome"/>
</dbReference>
<keyword evidence="2" id="KW-1185">Reference proteome</keyword>
<reference evidence="2" key="1">
    <citation type="submission" date="2019-08" db="EMBL/GenBank/DDBJ databases">
        <title>Limnoglobus roseus gen. nov., sp. nov., a novel freshwater planctomycete with a giant genome from the family Gemmataceae.</title>
        <authorList>
            <person name="Kulichevskaya I.S."/>
            <person name="Naumoff D.G."/>
            <person name="Miroshnikov K."/>
            <person name="Ivanova A."/>
            <person name="Philippov D.A."/>
            <person name="Hakobyan A."/>
            <person name="Rijpstra I.C."/>
            <person name="Sinninghe Damste J.S."/>
            <person name="Liesack W."/>
            <person name="Dedysh S.N."/>
        </authorList>
    </citation>
    <scope>NUCLEOTIDE SEQUENCE [LARGE SCALE GENOMIC DNA]</scope>
    <source>
        <strain evidence="2">PX52</strain>
    </source>
</reference>
<protein>
    <submittedName>
        <fullName evidence="1">Class I SAM-dependent methyltransferase</fullName>
    </submittedName>
</protein>
<proteinExistence type="predicted"/>